<proteinExistence type="predicted"/>
<evidence type="ECO:0000313" key="2">
    <source>
        <dbReference type="Proteomes" id="UP000737171"/>
    </source>
</evidence>
<dbReference type="PANTHER" id="PTHR35802">
    <property type="entry name" value="PROTEASE SYNTHASE AND SPORULATION PROTEIN PAI 2"/>
    <property type="match status" value="1"/>
</dbReference>
<comment type="caution">
    <text evidence="1">The sequence shown here is derived from an EMBL/GenBank/DDBJ whole genome shotgun (WGS) entry which is preliminary data.</text>
</comment>
<gene>
    <name evidence="1" type="ORF">HLB44_12810</name>
</gene>
<dbReference type="RefSeq" id="WP_173123005.1">
    <property type="nucleotide sequence ID" value="NZ_JABRWJ010000004.1"/>
</dbReference>
<protein>
    <submittedName>
        <fullName evidence="1">FMN-binding negative transcriptional regulator</fullName>
    </submittedName>
</protein>
<keyword evidence="2" id="KW-1185">Reference proteome</keyword>
<dbReference type="Pfam" id="PF04299">
    <property type="entry name" value="FMN_bind_2"/>
    <property type="match status" value="1"/>
</dbReference>
<dbReference type="PIRSF" id="PIRSF010372">
    <property type="entry name" value="PaiB"/>
    <property type="match status" value="1"/>
</dbReference>
<dbReference type="Proteomes" id="UP000737171">
    <property type="component" value="Unassembled WGS sequence"/>
</dbReference>
<reference evidence="1 2" key="1">
    <citation type="submission" date="2020-05" db="EMBL/GenBank/DDBJ databases">
        <title>Aquincola sp. isolate from soil.</title>
        <authorList>
            <person name="Han J."/>
            <person name="Kim D.-U."/>
        </authorList>
    </citation>
    <scope>NUCLEOTIDE SEQUENCE [LARGE SCALE GENOMIC DNA]</scope>
    <source>
        <strain evidence="1 2">S2</strain>
    </source>
</reference>
<dbReference type="PANTHER" id="PTHR35802:SF1">
    <property type="entry name" value="PROTEASE SYNTHASE AND SPORULATION PROTEIN PAI 2"/>
    <property type="match status" value="1"/>
</dbReference>
<accession>A0ABX2EH03</accession>
<sequence>MYLQKQFEERRPEVLHQLLAAHPFGLLVRQGPAGLVADALPWLIEPGPTPAGTLVGHVARANPLWRELADGDQVLVVFQGPQAYVSPGWYPSKAEHGKVVPTWNYAMVQARGRVQIHDDPAAVRAIVERLSARHEGGRPRPWTLDDAPPDFMDSLLQMIVGVRIPLDSLTGKFKLSQNRAASDRAGVRDGLVADGGDERRAMVDWMERLES</sequence>
<dbReference type="SUPFAM" id="SSF50475">
    <property type="entry name" value="FMN-binding split barrel"/>
    <property type="match status" value="1"/>
</dbReference>
<organism evidence="1 2">
    <name type="scientific">Pseudaquabacterium terrae</name>
    <dbReference type="NCBI Taxonomy" id="2732868"/>
    <lineage>
        <taxon>Bacteria</taxon>
        <taxon>Pseudomonadati</taxon>
        <taxon>Pseudomonadota</taxon>
        <taxon>Betaproteobacteria</taxon>
        <taxon>Burkholderiales</taxon>
        <taxon>Sphaerotilaceae</taxon>
        <taxon>Pseudaquabacterium</taxon>
    </lineage>
</organism>
<dbReference type="InterPro" id="IPR007396">
    <property type="entry name" value="TR_PAI2-type"/>
</dbReference>
<dbReference type="InterPro" id="IPR012349">
    <property type="entry name" value="Split_barrel_FMN-bd"/>
</dbReference>
<evidence type="ECO:0000313" key="1">
    <source>
        <dbReference type="EMBL" id="NRF67867.1"/>
    </source>
</evidence>
<name>A0ABX2EH03_9BURK</name>
<dbReference type="Gene3D" id="2.30.110.10">
    <property type="entry name" value="Electron Transport, Fmn-binding Protein, Chain A"/>
    <property type="match status" value="1"/>
</dbReference>
<dbReference type="EMBL" id="JABRWJ010000004">
    <property type="protein sequence ID" value="NRF67867.1"/>
    <property type="molecule type" value="Genomic_DNA"/>
</dbReference>